<dbReference type="Proteomes" id="UP001209083">
    <property type="component" value="Chromosome"/>
</dbReference>
<organism evidence="4 5">
    <name type="scientific">Saxibacter everestensis</name>
    <dbReference type="NCBI Taxonomy" id="2909229"/>
    <lineage>
        <taxon>Bacteria</taxon>
        <taxon>Bacillati</taxon>
        <taxon>Actinomycetota</taxon>
        <taxon>Actinomycetes</taxon>
        <taxon>Micrococcales</taxon>
        <taxon>Brevibacteriaceae</taxon>
        <taxon>Saxibacter</taxon>
    </lineage>
</organism>
<evidence type="ECO:0000313" key="5">
    <source>
        <dbReference type="Proteomes" id="UP001209083"/>
    </source>
</evidence>
<keyword evidence="2" id="KW-0812">Transmembrane</keyword>
<dbReference type="Pfam" id="PF04294">
    <property type="entry name" value="VanW"/>
    <property type="match status" value="1"/>
</dbReference>
<gene>
    <name evidence="4" type="ORF">LWF01_10495</name>
</gene>
<dbReference type="EMBL" id="CP090958">
    <property type="protein sequence ID" value="WGW10567.1"/>
    <property type="molecule type" value="Genomic_DNA"/>
</dbReference>
<feature type="domain" description="YoaR-like putative peptidoglycan binding" evidence="3">
    <location>
        <begin position="124"/>
        <end position="232"/>
    </location>
</feature>
<feature type="region of interest" description="Disordered" evidence="1">
    <location>
        <begin position="1"/>
        <end position="44"/>
    </location>
</feature>
<feature type="transmembrane region" description="Helical" evidence="2">
    <location>
        <begin position="53"/>
        <end position="74"/>
    </location>
</feature>
<protein>
    <submittedName>
        <fullName evidence="4">VanW family protein</fullName>
    </submittedName>
</protein>
<dbReference type="PANTHER" id="PTHR35788:SF1">
    <property type="entry name" value="EXPORTED PROTEIN"/>
    <property type="match status" value="1"/>
</dbReference>
<dbReference type="PANTHER" id="PTHR35788">
    <property type="entry name" value="EXPORTED PROTEIN-RELATED"/>
    <property type="match status" value="1"/>
</dbReference>
<accession>A0ABY8QNM1</accession>
<keyword evidence="2" id="KW-0472">Membrane</keyword>
<proteinExistence type="predicted"/>
<dbReference type="RefSeq" id="WP_349637348.1">
    <property type="nucleotide sequence ID" value="NZ_CP090958.1"/>
</dbReference>
<keyword evidence="5" id="KW-1185">Reference proteome</keyword>
<dbReference type="InterPro" id="IPR007391">
    <property type="entry name" value="Vancomycin_resist_VanW"/>
</dbReference>
<dbReference type="InterPro" id="IPR052913">
    <property type="entry name" value="Glycopeptide_resist_protein"/>
</dbReference>
<dbReference type="InterPro" id="IPR022029">
    <property type="entry name" value="YoaR-like_PG-bd"/>
</dbReference>
<reference evidence="4 5" key="1">
    <citation type="submission" date="2023-05" db="EMBL/GenBank/DDBJ databases">
        <title>Lithophilousrod everest ZFBP1038 complete genpme.</title>
        <authorList>
            <person name="Tian M."/>
        </authorList>
    </citation>
    <scope>NUCLEOTIDE SEQUENCE [LARGE SCALE GENOMIC DNA]</scope>
    <source>
        <strain evidence="4 5">ZFBP1038</strain>
    </source>
</reference>
<evidence type="ECO:0000313" key="4">
    <source>
        <dbReference type="EMBL" id="WGW10567.1"/>
    </source>
</evidence>
<name>A0ABY8QNM1_9MICO</name>
<sequence length="600" mass="63874">MSDNNSLDEDNSRTVPDAGIDAPSPDVDSDDPNRSGLATDVSEAKRRRPAKGWTIAISAIVLIGVAYLGAVLYASAKAPANLSVAGIDVGGQSADEARTTLDERLAPRAEDLFPVMVGEKSADLDPKDAGMALDVDATVDRAVGLNWSPQVIWSRLTGATEVSPVTSVDEAKLQAALEDAAKEVNTDPVDAAVVFEDGKPQAVPGDKGLSMTVEEAVGTVRQEWLAEENKVIDLPAAVVAPEISDDEAEETLSSVAEPAVSEPVKVSVDSEVLDVSPKIIASTLSFHPKDGKLEPRFDEKELHKRVVAANPQVGVEARDATVELKDGKPTVVKSVSGKSVDAKDLAAAVVPALTSSERTGTVELSDSEPDFTTKDAEKLGIKEVISDFATPYASSPNRDTNLRVAAKRVTNTVVKPGEQFSLNKAILERTAANGYKSAGVISEGQMKEDFGGGVSQISTTLFNGAFFAGLQLDEHQAHSRYISRYPEGRESTLDWSSIDMKFTNDSDHGVLLQMYLEGGKVHVKVWGTKTVDVDASKSERFAYTSGTTIKESAAGCKPQSPSQGWSVKIGRTIKDADSGKVIKRDGFTTVYRPVNKVECD</sequence>
<keyword evidence="2" id="KW-1133">Transmembrane helix</keyword>
<feature type="domain" description="YoaR-like putative peptidoglycan binding" evidence="3">
    <location>
        <begin position="255"/>
        <end position="356"/>
    </location>
</feature>
<evidence type="ECO:0000256" key="2">
    <source>
        <dbReference type="SAM" id="Phobius"/>
    </source>
</evidence>
<evidence type="ECO:0000259" key="3">
    <source>
        <dbReference type="Pfam" id="PF12229"/>
    </source>
</evidence>
<evidence type="ECO:0000256" key="1">
    <source>
        <dbReference type="SAM" id="MobiDB-lite"/>
    </source>
</evidence>
<dbReference type="Pfam" id="PF12229">
    <property type="entry name" value="PG_binding_4"/>
    <property type="match status" value="2"/>
</dbReference>